<gene>
    <name evidence="2" type="ORF">EJ357_42945</name>
</gene>
<dbReference type="AlphaFoldDB" id="A0A3Q9EZ60"/>
<dbReference type="RefSeq" id="WP_126397559.1">
    <property type="nucleotide sequence ID" value="NZ_CP034539.1"/>
</dbReference>
<feature type="compositionally biased region" description="Basic and acidic residues" evidence="1">
    <location>
        <begin position="288"/>
        <end position="297"/>
    </location>
</feature>
<feature type="region of interest" description="Disordered" evidence="1">
    <location>
        <begin position="481"/>
        <end position="535"/>
    </location>
</feature>
<evidence type="ECO:0000313" key="2">
    <source>
        <dbReference type="EMBL" id="AZQ39360.1"/>
    </source>
</evidence>
<dbReference type="OrthoDB" id="3975616at2"/>
<sequence>MTRVSIDYDLMYVLARQIWHLRDEMDIPAGVKHSFEAGDIGPRQETAEELANFSTAWKKAFTEGWQVMTDLGNLLDEIGKAFYDSDAQTAAGAASMAAAYQRQNVKAANDAYKQRQDAMYKRAEAANLERRHRPGQLYLERQHQELEKKRAALQKEQDAQAKRQEDLTKQQEELQKRQEPLRQRQDELTQRQQELWRRQKAERAELEAGFTAKQEALDKERAALTAGREPSREQMDELQRKQQDLWEEQDAAQKALEGKQAKEQNDLNLELDSLRKEQDAFTPEWDELDKKQHDLWKDQAATEEAQKQLDKDEEPLRQRAEDMQKAYVAEQEELAKKPAWTPESGEPNPLHMNRELGPDGPAETPPPAVPTTYERDDDNGHTKIEYKLNANGEIEVDKNGNPVETTTTITNKNGLSYTETYRSLPREGDSVTTTQGSDGKVTKVYMDAHPEEAGSGEAMRYVTDGNGAALQTWRKTPDGEWTLAWDRSSDPEGEESAANGVGRPPAYLTVEKPLVDSSGRPADDSFSPPMAIEQPNGTIRTDYMRQDGSELRVVTTETARFVADETNEIQEVWYKNRNGTWYLKDSLTQLTRYGDEPPLGRLGGS</sequence>
<dbReference type="Proteomes" id="UP000280298">
    <property type="component" value="Chromosome"/>
</dbReference>
<accession>A0A3Q9EZ60</accession>
<proteinExistence type="predicted"/>
<organism evidence="2 3">
    <name type="scientific">Streptomyces cyaneochromogenes</name>
    <dbReference type="NCBI Taxonomy" id="2496836"/>
    <lineage>
        <taxon>Bacteria</taxon>
        <taxon>Bacillati</taxon>
        <taxon>Actinomycetota</taxon>
        <taxon>Actinomycetes</taxon>
        <taxon>Kitasatosporales</taxon>
        <taxon>Streptomycetaceae</taxon>
        <taxon>Streptomyces</taxon>
    </lineage>
</organism>
<reference evidence="2 3" key="1">
    <citation type="journal article" date="2019" name="Int. J. Syst. Evol. Microbiol.">
        <title>Streptomyces cyaneochromogenes sp. nov., a blue pigment-producing actinomycete from manganese-contaminated soil.</title>
        <authorList>
            <person name="Tang X."/>
            <person name="Zhao J."/>
            <person name="Li K."/>
            <person name="Chen Z."/>
            <person name="Sun Y."/>
            <person name="Gao J."/>
        </authorList>
    </citation>
    <scope>NUCLEOTIDE SEQUENCE [LARGE SCALE GENOMIC DNA]</scope>
    <source>
        <strain evidence="2 3">MK-45</strain>
    </source>
</reference>
<feature type="region of interest" description="Disordered" evidence="1">
    <location>
        <begin position="207"/>
        <end position="384"/>
    </location>
</feature>
<name>A0A3Q9EZ60_9ACTN</name>
<keyword evidence="3" id="KW-1185">Reference proteome</keyword>
<dbReference type="KEGG" id="scya:EJ357_42945"/>
<feature type="compositionally biased region" description="Basic and acidic residues" evidence="1">
    <location>
        <begin position="256"/>
        <end position="265"/>
    </location>
</feature>
<feature type="region of interest" description="Disordered" evidence="1">
    <location>
        <begin position="148"/>
        <end position="190"/>
    </location>
</feature>
<protein>
    <submittedName>
        <fullName evidence="2">Uncharacterized protein</fullName>
    </submittedName>
</protein>
<evidence type="ECO:0000313" key="3">
    <source>
        <dbReference type="Proteomes" id="UP000280298"/>
    </source>
</evidence>
<feature type="compositionally biased region" description="Basic and acidic residues" evidence="1">
    <location>
        <begin position="304"/>
        <end position="324"/>
    </location>
</feature>
<dbReference type="EMBL" id="CP034539">
    <property type="protein sequence ID" value="AZQ39360.1"/>
    <property type="molecule type" value="Genomic_DNA"/>
</dbReference>
<feature type="compositionally biased region" description="Basic and acidic residues" evidence="1">
    <location>
        <begin position="229"/>
        <end position="244"/>
    </location>
</feature>
<evidence type="ECO:0000256" key="1">
    <source>
        <dbReference type="SAM" id="MobiDB-lite"/>
    </source>
</evidence>
<feature type="region of interest" description="Disordered" evidence="1">
    <location>
        <begin position="422"/>
        <end position="442"/>
    </location>
</feature>